<proteinExistence type="inferred from homology"/>
<keyword evidence="1 6" id="KW-0645">Protease</keyword>
<dbReference type="Pfam" id="PF01435">
    <property type="entry name" value="Peptidase_M48"/>
    <property type="match status" value="1"/>
</dbReference>
<dbReference type="InterPro" id="IPR001915">
    <property type="entry name" value="Peptidase_M48"/>
</dbReference>
<dbReference type="RefSeq" id="WP_005883161.1">
    <property type="nucleotide sequence ID" value="NZ_ADNU01000023.1"/>
</dbReference>
<organism evidence="9 10">
    <name type="scientific">Brevibacterium mcbrellneri ATCC 49030</name>
    <dbReference type="NCBI Taxonomy" id="585530"/>
    <lineage>
        <taxon>Bacteria</taxon>
        <taxon>Bacillati</taxon>
        <taxon>Actinomycetota</taxon>
        <taxon>Actinomycetes</taxon>
        <taxon>Micrococcales</taxon>
        <taxon>Brevibacteriaceae</taxon>
        <taxon>Brevibacterium</taxon>
    </lineage>
</organism>
<dbReference type="Proteomes" id="UP000005714">
    <property type="component" value="Unassembled WGS sequence"/>
</dbReference>
<evidence type="ECO:0000256" key="4">
    <source>
        <dbReference type="ARBA" id="ARBA00022833"/>
    </source>
</evidence>
<evidence type="ECO:0000256" key="3">
    <source>
        <dbReference type="ARBA" id="ARBA00022801"/>
    </source>
</evidence>
<dbReference type="GO" id="GO:0004222">
    <property type="term" value="F:metalloendopeptidase activity"/>
    <property type="evidence" value="ECO:0007669"/>
    <property type="project" value="InterPro"/>
</dbReference>
<dbReference type="EC" id="3.4.24.-" evidence="9"/>
<dbReference type="EMBL" id="ADNU01000023">
    <property type="protein sequence ID" value="EFG47808.1"/>
    <property type="molecule type" value="Genomic_DNA"/>
</dbReference>
<dbReference type="STRING" id="585530.HMPREF0183_0885"/>
<dbReference type="eggNOG" id="COG0501">
    <property type="taxonomic scope" value="Bacteria"/>
</dbReference>
<evidence type="ECO:0000256" key="2">
    <source>
        <dbReference type="ARBA" id="ARBA00022723"/>
    </source>
</evidence>
<keyword evidence="4 6" id="KW-0862">Zinc</keyword>
<comment type="caution">
    <text evidence="9">The sequence shown here is derived from an EMBL/GenBank/DDBJ whole genome shotgun (WGS) entry which is preliminary data.</text>
</comment>
<feature type="transmembrane region" description="Helical" evidence="7">
    <location>
        <begin position="74"/>
        <end position="94"/>
    </location>
</feature>
<sequence>MLASAITCAVLACVTGVLIPVLARTRFQLRFPSLTLYVQLGSAVLGVWFLFVAAISFALHMLPALTDTIPLASLWAYGLATLLTVAAVSFWIMATAPVTKDVREVITALNTHVVSQEERPGFTLATVKHTYPAALSTPPADGRPGTIMVTTGLRDALTPGQLQAVLAHEYAHVTKRHGKILSILTTLDQMLHVFAPLKRSATLLVELAADDIAAKQAGPAELANALAVMAQATGDETMFLRAERLTTKKWPREHWRTIPEPIRVDKLRT</sequence>
<evidence type="ECO:0000256" key="7">
    <source>
        <dbReference type="SAM" id="Phobius"/>
    </source>
</evidence>
<evidence type="ECO:0000313" key="9">
    <source>
        <dbReference type="EMBL" id="EFG47808.1"/>
    </source>
</evidence>
<dbReference type="GO" id="GO:0046872">
    <property type="term" value="F:metal ion binding"/>
    <property type="evidence" value="ECO:0007669"/>
    <property type="project" value="UniProtKB-KW"/>
</dbReference>
<feature type="transmembrane region" description="Helical" evidence="7">
    <location>
        <begin position="39"/>
        <end position="62"/>
    </location>
</feature>
<accession>D4YLS5</accession>
<dbReference type="CDD" id="cd07326">
    <property type="entry name" value="M56_BlaR1_MecR1_like"/>
    <property type="match status" value="1"/>
</dbReference>
<evidence type="ECO:0000313" key="10">
    <source>
        <dbReference type="Proteomes" id="UP000005714"/>
    </source>
</evidence>
<evidence type="ECO:0000256" key="1">
    <source>
        <dbReference type="ARBA" id="ARBA00022670"/>
    </source>
</evidence>
<feature type="domain" description="Peptidase M48" evidence="8">
    <location>
        <begin position="142"/>
        <end position="195"/>
    </location>
</feature>
<keyword evidence="7" id="KW-0472">Membrane</keyword>
<reference evidence="9 10" key="1">
    <citation type="submission" date="2010-04" db="EMBL/GenBank/DDBJ databases">
        <authorList>
            <person name="Qin X."/>
            <person name="Bachman B."/>
            <person name="Battles P."/>
            <person name="Bell A."/>
            <person name="Bess C."/>
            <person name="Bickham C."/>
            <person name="Chaboub L."/>
            <person name="Chen D."/>
            <person name="Coyle M."/>
            <person name="Deiros D.R."/>
            <person name="Dinh H."/>
            <person name="Forbes L."/>
            <person name="Fowler G."/>
            <person name="Francisco L."/>
            <person name="Fu Q."/>
            <person name="Gubbala S."/>
            <person name="Hale W."/>
            <person name="Han Y."/>
            <person name="Hemphill L."/>
            <person name="Highlander S.K."/>
            <person name="Hirani K."/>
            <person name="Hogues M."/>
            <person name="Jackson L."/>
            <person name="Jakkamsetti A."/>
            <person name="Javaid M."/>
            <person name="Jiang H."/>
            <person name="Korchina V."/>
            <person name="Kovar C."/>
            <person name="Lara F."/>
            <person name="Lee S."/>
            <person name="Mata R."/>
            <person name="Mathew T."/>
            <person name="Moen C."/>
            <person name="Morales K."/>
            <person name="Munidasa M."/>
            <person name="Nazareth L."/>
            <person name="Ngo R."/>
            <person name="Nguyen L."/>
            <person name="Okwuonu G."/>
            <person name="Ongeri F."/>
            <person name="Patil S."/>
            <person name="Petrosino J."/>
            <person name="Pham C."/>
            <person name="Pham P."/>
            <person name="Pu L.-L."/>
            <person name="Puazo M."/>
            <person name="Raj R."/>
            <person name="Reid J."/>
            <person name="Rouhana J."/>
            <person name="Saada N."/>
            <person name="Shang Y."/>
            <person name="Simmons D."/>
            <person name="Thornton R."/>
            <person name="Warren J."/>
            <person name="Weissenberger G."/>
            <person name="Zhang J."/>
            <person name="Zhang L."/>
            <person name="Zhou C."/>
            <person name="Zhu D."/>
            <person name="Muzny D."/>
            <person name="Worley K."/>
            <person name="Gibbs R."/>
        </authorList>
    </citation>
    <scope>NUCLEOTIDE SEQUENCE [LARGE SCALE GENOMIC DNA]</scope>
    <source>
        <strain evidence="9 10">ATCC 49030</strain>
    </source>
</reference>
<dbReference type="GO" id="GO:0006508">
    <property type="term" value="P:proteolysis"/>
    <property type="evidence" value="ECO:0007669"/>
    <property type="project" value="UniProtKB-KW"/>
</dbReference>
<name>D4YLS5_9MICO</name>
<keyword evidence="7" id="KW-1133">Transmembrane helix</keyword>
<evidence type="ECO:0000256" key="6">
    <source>
        <dbReference type="RuleBase" id="RU003983"/>
    </source>
</evidence>
<keyword evidence="5 6" id="KW-0482">Metalloprotease</keyword>
<gene>
    <name evidence="9" type="ORF">HMPREF0183_0885</name>
</gene>
<keyword evidence="3 6" id="KW-0378">Hydrolase</keyword>
<comment type="cofactor">
    <cofactor evidence="6">
        <name>Zn(2+)</name>
        <dbReference type="ChEBI" id="CHEBI:29105"/>
    </cofactor>
    <text evidence="6">Binds 1 zinc ion per subunit.</text>
</comment>
<evidence type="ECO:0000259" key="8">
    <source>
        <dbReference type="Pfam" id="PF01435"/>
    </source>
</evidence>
<comment type="similarity">
    <text evidence="6">Belongs to the peptidase M48 family.</text>
</comment>
<dbReference type="Gene3D" id="3.30.2010.10">
    <property type="entry name" value="Metalloproteases ('zincins'), catalytic domain"/>
    <property type="match status" value="1"/>
</dbReference>
<dbReference type="AlphaFoldDB" id="D4YLS5"/>
<dbReference type="OrthoDB" id="9785340at2"/>
<protein>
    <submittedName>
        <fullName evidence="9">Peptidase, M48 family</fullName>
        <ecNumber evidence="9">3.4.24.-</ecNumber>
    </submittedName>
</protein>
<evidence type="ECO:0000256" key="5">
    <source>
        <dbReference type="ARBA" id="ARBA00023049"/>
    </source>
</evidence>
<keyword evidence="10" id="KW-1185">Reference proteome</keyword>
<keyword evidence="7" id="KW-0812">Transmembrane</keyword>
<keyword evidence="2" id="KW-0479">Metal-binding</keyword>